<feature type="transmembrane region" description="Helical" evidence="1">
    <location>
        <begin position="83"/>
        <end position="100"/>
    </location>
</feature>
<sequence length="101" mass="11096">MVLPAVDRCAFFFLAYSDIFIVGLTLEASMMFSGFTLVGLPPLGLLLRLSPLTKRFLIPQTVALLTFKAFGMSKIVLPARFKLLMMALLASIATYTGFLLT</sequence>
<accession>A0A0K2TN25</accession>
<keyword evidence="1" id="KW-0472">Membrane</keyword>
<feature type="transmembrane region" description="Helical" evidence="1">
    <location>
        <begin position="52"/>
        <end position="71"/>
    </location>
</feature>
<dbReference type="AlphaFoldDB" id="A0A0K2TN25"/>
<evidence type="ECO:0000313" key="2">
    <source>
        <dbReference type="EMBL" id="CDW27508.1"/>
    </source>
</evidence>
<name>A0A0K2TN25_LEPSM</name>
<evidence type="ECO:0000256" key="1">
    <source>
        <dbReference type="SAM" id="Phobius"/>
    </source>
</evidence>
<proteinExistence type="predicted"/>
<organism evidence="2">
    <name type="scientific">Lepeophtheirus salmonis</name>
    <name type="common">Salmon louse</name>
    <name type="synonym">Caligus salmonis</name>
    <dbReference type="NCBI Taxonomy" id="72036"/>
    <lineage>
        <taxon>Eukaryota</taxon>
        <taxon>Metazoa</taxon>
        <taxon>Ecdysozoa</taxon>
        <taxon>Arthropoda</taxon>
        <taxon>Crustacea</taxon>
        <taxon>Multicrustacea</taxon>
        <taxon>Hexanauplia</taxon>
        <taxon>Copepoda</taxon>
        <taxon>Siphonostomatoida</taxon>
        <taxon>Caligidae</taxon>
        <taxon>Lepeophtheirus</taxon>
    </lineage>
</organism>
<feature type="transmembrane region" description="Helical" evidence="1">
    <location>
        <begin position="12"/>
        <end position="32"/>
    </location>
</feature>
<protein>
    <submittedName>
        <fullName evidence="2">Uncharacterized protein</fullName>
    </submittedName>
</protein>
<keyword evidence="1" id="KW-1133">Transmembrane helix</keyword>
<keyword evidence="1" id="KW-0812">Transmembrane</keyword>
<dbReference type="EMBL" id="HACA01010147">
    <property type="protein sequence ID" value="CDW27508.1"/>
    <property type="molecule type" value="Transcribed_RNA"/>
</dbReference>
<reference evidence="2" key="1">
    <citation type="submission" date="2014-05" db="EMBL/GenBank/DDBJ databases">
        <authorList>
            <person name="Chronopoulou M."/>
        </authorList>
    </citation>
    <scope>NUCLEOTIDE SEQUENCE</scope>
    <source>
        <tissue evidence="2">Whole organism</tissue>
    </source>
</reference>